<dbReference type="AlphaFoldDB" id="A0A920CJM6"/>
<keyword evidence="1" id="KW-0472">Membrane</keyword>
<protein>
    <submittedName>
        <fullName evidence="2">Uncharacterized protein</fullName>
    </submittedName>
</protein>
<keyword evidence="1" id="KW-1133">Transmembrane helix</keyword>
<keyword evidence="1" id="KW-0812">Transmembrane</keyword>
<reference evidence="2" key="1">
    <citation type="submission" date="2021-03" db="EMBL/GenBank/DDBJ databases">
        <title>Antimicrobial resistance genes in bacteria isolated from Japanese honey, and their potential for conferring macrolide and lincosamide resistance in the American foulbrood pathogen Paenibacillus larvae.</title>
        <authorList>
            <person name="Okamoto M."/>
            <person name="Kumagai M."/>
            <person name="Kanamori H."/>
            <person name="Takamatsu D."/>
        </authorList>
    </citation>
    <scope>NUCLEOTIDE SEQUENCE</scope>
    <source>
        <strain evidence="2">J41TS4</strain>
    </source>
</reference>
<evidence type="ECO:0000313" key="2">
    <source>
        <dbReference type="EMBL" id="GIO42941.1"/>
    </source>
</evidence>
<evidence type="ECO:0000313" key="3">
    <source>
        <dbReference type="Proteomes" id="UP000678895"/>
    </source>
</evidence>
<feature type="transmembrane region" description="Helical" evidence="1">
    <location>
        <begin position="35"/>
        <end position="54"/>
    </location>
</feature>
<feature type="transmembrane region" description="Helical" evidence="1">
    <location>
        <begin position="66"/>
        <end position="87"/>
    </location>
</feature>
<comment type="caution">
    <text evidence="2">The sequence shown here is derived from an EMBL/GenBank/DDBJ whole genome shotgun (WGS) entry which is preliminary data.</text>
</comment>
<keyword evidence="3" id="KW-1185">Reference proteome</keyword>
<proteinExistence type="predicted"/>
<organism evidence="2 3">
    <name type="scientific">Paenibacillus apis</name>
    <dbReference type="NCBI Taxonomy" id="1792174"/>
    <lineage>
        <taxon>Bacteria</taxon>
        <taxon>Bacillati</taxon>
        <taxon>Bacillota</taxon>
        <taxon>Bacilli</taxon>
        <taxon>Bacillales</taxon>
        <taxon>Paenibacillaceae</taxon>
        <taxon>Paenibacillus</taxon>
    </lineage>
</organism>
<name>A0A920CJM6_9BACL</name>
<sequence>MDYRDLAESSRGSESEISIEPVEMTGFYILKSEQMFPIISLYLSFTVVQTGIIINSSNNEREVIELGSSFDGFLMVLIAAFFVYIGYRTFRTWVRRPFGLKSGIGLELNDQILEHPAVDLLEQAGFEVLSDKLKIPLAFQVDDRKLHSRLFIDYIAAKDGEFYLVRTARERMPVEWTGSGIRRDFLPFLLMYPECAGVLYVDAEQNLLKEITLTTDEDEDVSEQQLAEEGLWRTK</sequence>
<gene>
    <name evidence="2" type="ORF">J41TS4_26990</name>
</gene>
<evidence type="ECO:0000256" key="1">
    <source>
        <dbReference type="SAM" id="Phobius"/>
    </source>
</evidence>
<accession>A0A920CJM6</accession>
<dbReference type="EMBL" id="BORS01000008">
    <property type="protein sequence ID" value="GIO42941.1"/>
    <property type="molecule type" value="Genomic_DNA"/>
</dbReference>
<dbReference type="Proteomes" id="UP000678895">
    <property type="component" value="Unassembled WGS sequence"/>
</dbReference>